<dbReference type="GO" id="GO:0005886">
    <property type="term" value="C:plasma membrane"/>
    <property type="evidence" value="ECO:0007669"/>
    <property type="project" value="UniProtKB-SubCell"/>
</dbReference>
<evidence type="ECO:0000313" key="8">
    <source>
        <dbReference type="EMBL" id="VAW44599.1"/>
    </source>
</evidence>
<dbReference type="InterPro" id="IPR052159">
    <property type="entry name" value="Competence_DNA_uptake"/>
</dbReference>
<feature type="transmembrane region" description="Helical" evidence="6">
    <location>
        <begin position="477"/>
        <end position="495"/>
    </location>
</feature>
<keyword evidence="2" id="KW-1003">Cell membrane</keyword>
<dbReference type="InterPro" id="IPR036866">
    <property type="entry name" value="RibonucZ/Hydroxyglut_hydro"/>
</dbReference>
<keyword evidence="5 6" id="KW-0472">Membrane</keyword>
<protein>
    <submittedName>
        <fullName evidence="8">DNA internalization-related competence protein ComEC/Rec2</fullName>
    </submittedName>
</protein>
<dbReference type="InterPro" id="IPR004477">
    <property type="entry name" value="ComEC_N"/>
</dbReference>
<dbReference type="Pfam" id="PF03772">
    <property type="entry name" value="Competence"/>
    <property type="match status" value="1"/>
</dbReference>
<dbReference type="Gene3D" id="3.60.15.10">
    <property type="entry name" value="Ribonuclease Z/Hydroxyacylglutathione hydrolase-like"/>
    <property type="match status" value="1"/>
</dbReference>
<feature type="transmembrane region" description="Helical" evidence="6">
    <location>
        <begin position="229"/>
        <end position="249"/>
    </location>
</feature>
<evidence type="ECO:0000256" key="6">
    <source>
        <dbReference type="SAM" id="Phobius"/>
    </source>
</evidence>
<evidence type="ECO:0000256" key="5">
    <source>
        <dbReference type="ARBA" id="ARBA00023136"/>
    </source>
</evidence>
<keyword evidence="4 6" id="KW-1133">Transmembrane helix</keyword>
<dbReference type="Pfam" id="PF13567">
    <property type="entry name" value="DUF4131"/>
    <property type="match status" value="1"/>
</dbReference>
<keyword evidence="3 6" id="KW-0812">Transmembrane</keyword>
<gene>
    <name evidence="8" type="ORF">MNBD_GAMMA03-1572</name>
</gene>
<evidence type="ECO:0000256" key="1">
    <source>
        <dbReference type="ARBA" id="ARBA00004651"/>
    </source>
</evidence>
<feature type="transmembrane region" description="Helical" evidence="6">
    <location>
        <begin position="447"/>
        <end position="465"/>
    </location>
</feature>
<sequence>MVLNSVLGFIIGISWVFWQVFFMPIVPERVLNQSVWVTGIIVELPNQSLSENRVRVKYRMKLDEIAQHSSSFMQLSAKPLPVSYSFRPKPIVSINWYVSRHELSNKTILPKLGERWRFRVKLKANHSTINPSGFDYEAWLLQQGIAATGYVKAFTRAEKRQQTEPVLVMQKISSPSFLSLFTWRNWLANRLNQVFEPSTFLPFYKALTFGDKSAISVEDWTLLRNTGTIHLMVISGLHMGIIAFLGFWSFKRIWRWGGYRQMMLNLPEFAALGGLLFATLYLMVSGFSIPTQRAWLMVVAVLAFVLVKRKFQPWSALALAALVVVFLDTTAVLSFGFWLSFIAVTLIFLALQGRTRRQIKQLEANGEAKVIPEKPKAYQVWLNRFKILLWIQWVLTLGLAPFLVWAFHSLPAYSFIANLIAVPFISFVGLPWLFLSSVVGLFSIETGQWMIAVLDVFWTPFWQFLQWVNQLPFNTVAFSERSIFWLLAVYTLLFWGLKLKKPLYQHTVLLLVFIWIMSISFNFFNHTQRPLLNQAKLTVLDVGQAQAIVIETQNHLVLYDLGGKWGSNMDGTKLAIQPYLTAHAWSKVDLLIVSHSDMDHAGGLSRLLKIFSVTEAVSGQPEVLNQRIQMDGQKENRFSLCLAGQSWLLDGVRFDILSPNKKWMDSILTSDNDLSCVLKVTTEGGRILITGDLSQKGEALLLQAYDANDLNADILIAGHHGSKSSSSLAWLQTVAPKHIVFSTGYLNRFHFPSSAVLQRIATMNQRERVSTENTSFIQTPFVQWWNTACSGALVFETSSKSIKLPLESRKIRRKWYHHRCLESQQGQLFQ</sequence>
<reference evidence="8" key="1">
    <citation type="submission" date="2018-06" db="EMBL/GenBank/DDBJ databases">
        <authorList>
            <person name="Zhirakovskaya E."/>
        </authorList>
    </citation>
    <scope>NUCLEOTIDE SEQUENCE</scope>
</reference>
<feature type="transmembrane region" description="Helical" evidence="6">
    <location>
        <begin position="317"/>
        <end position="350"/>
    </location>
</feature>
<comment type="subcellular location">
    <subcellularLocation>
        <location evidence="1">Cell membrane</location>
        <topology evidence="1">Multi-pass membrane protein</topology>
    </subcellularLocation>
</comment>
<organism evidence="8">
    <name type="scientific">hydrothermal vent metagenome</name>
    <dbReference type="NCBI Taxonomy" id="652676"/>
    <lineage>
        <taxon>unclassified sequences</taxon>
        <taxon>metagenomes</taxon>
        <taxon>ecological metagenomes</taxon>
    </lineage>
</organism>
<dbReference type="SUPFAM" id="SSF56281">
    <property type="entry name" value="Metallo-hydrolase/oxidoreductase"/>
    <property type="match status" value="1"/>
</dbReference>
<evidence type="ECO:0000256" key="2">
    <source>
        <dbReference type="ARBA" id="ARBA00022475"/>
    </source>
</evidence>
<dbReference type="InterPro" id="IPR004797">
    <property type="entry name" value="Competence_ComEC/Rec2"/>
</dbReference>
<name>A0A3B0W5M9_9ZZZZ</name>
<feature type="transmembrane region" description="Helical" evidence="6">
    <location>
        <begin position="387"/>
        <end position="407"/>
    </location>
</feature>
<dbReference type="InterPro" id="IPR035681">
    <property type="entry name" value="ComA-like_MBL"/>
</dbReference>
<dbReference type="PANTHER" id="PTHR30619:SF1">
    <property type="entry name" value="RECOMBINATION PROTEIN 2"/>
    <property type="match status" value="1"/>
</dbReference>
<dbReference type="PANTHER" id="PTHR30619">
    <property type="entry name" value="DNA INTERNALIZATION/COMPETENCE PROTEIN COMEC/REC2"/>
    <property type="match status" value="1"/>
</dbReference>
<evidence type="ECO:0000256" key="3">
    <source>
        <dbReference type="ARBA" id="ARBA00022692"/>
    </source>
</evidence>
<dbReference type="NCBIfam" id="TIGR00360">
    <property type="entry name" value="ComEC_N-term"/>
    <property type="match status" value="1"/>
</dbReference>
<dbReference type="GO" id="GO:0030420">
    <property type="term" value="P:establishment of competence for transformation"/>
    <property type="evidence" value="ECO:0007669"/>
    <property type="project" value="InterPro"/>
</dbReference>
<dbReference type="SMART" id="SM00849">
    <property type="entry name" value="Lactamase_B"/>
    <property type="match status" value="1"/>
</dbReference>
<feature type="transmembrane region" description="Helical" evidence="6">
    <location>
        <begin position="269"/>
        <end position="287"/>
    </location>
</feature>
<dbReference type="CDD" id="cd07731">
    <property type="entry name" value="ComA-like_MBL-fold"/>
    <property type="match status" value="1"/>
</dbReference>
<feature type="transmembrane region" description="Helical" evidence="6">
    <location>
        <begin position="507"/>
        <end position="524"/>
    </location>
</feature>
<dbReference type="InterPro" id="IPR025405">
    <property type="entry name" value="DUF4131"/>
</dbReference>
<feature type="domain" description="Metallo-beta-lactamase" evidence="7">
    <location>
        <begin position="544"/>
        <end position="745"/>
    </location>
</feature>
<proteinExistence type="predicted"/>
<dbReference type="InterPro" id="IPR001279">
    <property type="entry name" value="Metallo-B-lactamas"/>
</dbReference>
<accession>A0A3B0W5M9</accession>
<evidence type="ECO:0000259" key="7">
    <source>
        <dbReference type="SMART" id="SM00849"/>
    </source>
</evidence>
<dbReference type="Pfam" id="PF00753">
    <property type="entry name" value="Lactamase_B"/>
    <property type="match status" value="1"/>
</dbReference>
<feature type="transmembrane region" description="Helical" evidence="6">
    <location>
        <begin position="6"/>
        <end position="26"/>
    </location>
</feature>
<evidence type="ECO:0000256" key="4">
    <source>
        <dbReference type="ARBA" id="ARBA00022989"/>
    </source>
</evidence>
<dbReference type="EMBL" id="UOFC01000014">
    <property type="protein sequence ID" value="VAW44599.1"/>
    <property type="molecule type" value="Genomic_DNA"/>
</dbReference>
<dbReference type="AlphaFoldDB" id="A0A3B0W5M9"/>
<feature type="transmembrane region" description="Helical" evidence="6">
    <location>
        <begin position="413"/>
        <end position="435"/>
    </location>
</feature>
<dbReference type="NCBIfam" id="TIGR00361">
    <property type="entry name" value="ComEC_Rec2"/>
    <property type="match status" value="1"/>
</dbReference>